<evidence type="ECO:0000259" key="1">
    <source>
        <dbReference type="Pfam" id="PF21217"/>
    </source>
</evidence>
<reference evidence="2" key="1">
    <citation type="submission" date="2022-06" db="EMBL/GenBank/DDBJ databases">
        <title>De novo draft assembly of the Pseudomonas mercurotoleraris sp. nov., isolated from the plants rhizosphere.</title>
        <authorList>
            <person name="Robas M."/>
            <person name="Gonzalez D."/>
            <person name="Fernandez V.M."/>
            <person name="Luna L."/>
            <person name="Provanza A."/>
            <person name="Jimenez P.A."/>
        </authorList>
    </citation>
    <scope>NUCLEOTIDE SEQUENCE</scope>
    <source>
        <strain evidence="2">SAICEUPSM</strain>
    </source>
</reference>
<dbReference type="Proteomes" id="UP001063475">
    <property type="component" value="Unassembled WGS sequence"/>
</dbReference>
<comment type="caution">
    <text evidence="2">The sequence shown here is derived from an EMBL/GenBank/DDBJ whole genome shotgun (WGS) entry which is preliminary data.</text>
</comment>
<sequence>MSAELSLIVSDFETEEEAAEYDLWYRAKVQAALDDPRPPIPHDEAMVLLGQMLEERRKNRRAAGKLE</sequence>
<protein>
    <submittedName>
        <fullName evidence="2">Stability determinant</fullName>
    </submittedName>
</protein>
<name>A0ABT2XSP6_9PSED</name>
<organism evidence="2 3">
    <name type="scientific">Pseudomonas mercuritolerans</name>
    <dbReference type="NCBI Taxonomy" id="2951809"/>
    <lineage>
        <taxon>Bacteria</taxon>
        <taxon>Pseudomonadati</taxon>
        <taxon>Pseudomonadota</taxon>
        <taxon>Gammaproteobacteria</taxon>
        <taxon>Pseudomonadales</taxon>
        <taxon>Pseudomonadaceae</taxon>
        <taxon>Pseudomonas</taxon>
    </lineage>
</organism>
<evidence type="ECO:0000313" key="2">
    <source>
        <dbReference type="EMBL" id="MCV2221697.1"/>
    </source>
</evidence>
<gene>
    <name evidence="2" type="ORF">ND528_08955</name>
</gene>
<dbReference type="EMBL" id="JAMSHA010000003">
    <property type="protein sequence ID" value="MCV2221697.1"/>
    <property type="molecule type" value="Genomic_DNA"/>
</dbReference>
<keyword evidence="3" id="KW-1185">Reference proteome</keyword>
<dbReference type="InterPro" id="IPR048851">
    <property type="entry name" value="PaaA2_dom"/>
</dbReference>
<evidence type="ECO:0000313" key="3">
    <source>
        <dbReference type="Proteomes" id="UP001063475"/>
    </source>
</evidence>
<accession>A0ABT2XSP6</accession>
<proteinExistence type="predicted"/>
<dbReference type="Pfam" id="PF21217">
    <property type="entry name" value="PaaA2"/>
    <property type="match status" value="1"/>
</dbReference>
<dbReference type="Gene3D" id="6.20.450.20">
    <property type="match status" value="1"/>
</dbReference>
<feature type="domain" description="Stability determinant" evidence="1">
    <location>
        <begin position="16"/>
        <end position="47"/>
    </location>
</feature>
<dbReference type="RefSeq" id="WP_130911901.1">
    <property type="nucleotide sequence ID" value="NZ_JAMSHA010000003.1"/>
</dbReference>